<dbReference type="EMBL" id="BQMJ01000013">
    <property type="protein sequence ID" value="GJQ10026.1"/>
    <property type="molecule type" value="Genomic_DNA"/>
</dbReference>
<evidence type="ECO:0000256" key="8">
    <source>
        <dbReference type="PIRSR" id="PIRSR605856-51"/>
    </source>
</evidence>
<evidence type="ECO:0000256" key="2">
    <source>
        <dbReference type="ARBA" id="ARBA00007103"/>
    </source>
</evidence>
<dbReference type="Pfam" id="PF00291">
    <property type="entry name" value="PALP"/>
    <property type="match status" value="1"/>
</dbReference>
<dbReference type="NCBIfam" id="TIGR01136">
    <property type="entry name" value="cysKM"/>
    <property type="match status" value="1"/>
</dbReference>
<dbReference type="InterPro" id="IPR036052">
    <property type="entry name" value="TrpB-like_PALP_sf"/>
</dbReference>
<evidence type="ECO:0000256" key="4">
    <source>
        <dbReference type="ARBA" id="ARBA00022679"/>
    </source>
</evidence>
<feature type="binding site" evidence="7">
    <location>
        <position position="140"/>
    </location>
    <ligand>
        <name>pyridoxal 5'-phosphate</name>
        <dbReference type="ChEBI" id="CHEBI:597326"/>
    </ligand>
</feature>
<feature type="binding site" evidence="7">
    <location>
        <begin position="242"/>
        <end position="246"/>
    </location>
    <ligand>
        <name>pyridoxal 5'-phosphate</name>
        <dbReference type="ChEBI" id="CHEBI:597326"/>
    </ligand>
</feature>
<dbReference type="EMBL" id="BQMJ01000039">
    <property type="protein sequence ID" value="GJQ12993.1"/>
    <property type="molecule type" value="Genomic_DNA"/>
</dbReference>
<evidence type="ECO:0000259" key="10">
    <source>
        <dbReference type="Pfam" id="PF00291"/>
    </source>
</evidence>
<dbReference type="PROSITE" id="PS00901">
    <property type="entry name" value="CYS_SYNTHASE"/>
    <property type="match status" value="1"/>
</dbReference>
<dbReference type="NCBIfam" id="TIGR01139">
    <property type="entry name" value="cysK"/>
    <property type="match status" value="1"/>
</dbReference>
<evidence type="ECO:0000313" key="11">
    <source>
        <dbReference type="EMBL" id="GJQ10026.1"/>
    </source>
</evidence>
<keyword evidence="13" id="KW-1185">Reference proteome</keyword>
<evidence type="ECO:0000256" key="3">
    <source>
        <dbReference type="ARBA" id="ARBA00022605"/>
    </source>
</evidence>
<dbReference type="SUPFAM" id="SSF53686">
    <property type="entry name" value="Tryptophan synthase beta subunit-like PLP-dependent enzymes"/>
    <property type="match status" value="1"/>
</dbReference>
<dbReference type="InterPro" id="IPR050214">
    <property type="entry name" value="Cys_Synth/Cystath_Beta-Synth"/>
</dbReference>
<dbReference type="FunFam" id="3.40.50.1100:FF:000006">
    <property type="entry name" value="Cysteine synthase"/>
    <property type="match status" value="1"/>
</dbReference>
<dbReference type="AlphaFoldDB" id="A0A9C7PTB0"/>
<dbReference type="EC" id="2.5.1.47" evidence="9"/>
<dbReference type="InterPro" id="IPR001216">
    <property type="entry name" value="P-phosphate_BS"/>
</dbReference>
<evidence type="ECO:0000256" key="1">
    <source>
        <dbReference type="ARBA" id="ARBA00001933"/>
    </source>
</evidence>
<organism evidence="11 13">
    <name type="scientific">Galdieria partita</name>
    <dbReference type="NCBI Taxonomy" id="83374"/>
    <lineage>
        <taxon>Eukaryota</taxon>
        <taxon>Rhodophyta</taxon>
        <taxon>Bangiophyceae</taxon>
        <taxon>Galdieriales</taxon>
        <taxon>Galdieriaceae</taxon>
        <taxon>Galdieria</taxon>
    </lineage>
</organism>
<evidence type="ECO:0000256" key="7">
    <source>
        <dbReference type="PIRSR" id="PIRSR605856-50"/>
    </source>
</evidence>
<feature type="modified residue" description="N6-(pyridoxal phosphate)lysine" evidence="8">
    <location>
        <position position="109"/>
    </location>
</feature>
<keyword evidence="4 9" id="KW-0808">Transferase</keyword>
<evidence type="ECO:0000256" key="6">
    <source>
        <dbReference type="ARBA" id="ARBA00023192"/>
    </source>
</evidence>
<comment type="catalytic activity">
    <reaction evidence="9">
        <text>O-acetyl-L-serine + hydrogen sulfide = L-cysteine + acetate</text>
        <dbReference type="Rhea" id="RHEA:14829"/>
        <dbReference type="ChEBI" id="CHEBI:29919"/>
        <dbReference type="ChEBI" id="CHEBI:30089"/>
        <dbReference type="ChEBI" id="CHEBI:35235"/>
        <dbReference type="ChEBI" id="CHEBI:58340"/>
        <dbReference type="EC" id="2.5.1.47"/>
    </reaction>
</comment>
<comment type="caution">
    <text evidence="11">The sequence shown here is derived from an EMBL/GenBank/DDBJ whole genome shotgun (WGS) entry which is preliminary data.</text>
</comment>
<feature type="binding site" evidence="7">
    <location>
        <position position="330"/>
    </location>
    <ligand>
        <name>pyridoxal 5'-phosphate</name>
        <dbReference type="ChEBI" id="CHEBI:597326"/>
    </ligand>
</feature>
<dbReference type="FunFam" id="3.40.50.1100:FF:000130">
    <property type="entry name" value="Cysteine synthase"/>
    <property type="match status" value="1"/>
</dbReference>
<feature type="domain" description="Tryptophan synthase beta chain-like PALP" evidence="10">
    <location>
        <begin position="72"/>
        <end position="357"/>
    </location>
</feature>
<dbReference type="CDD" id="cd01561">
    <property type="entry name" value="CBS_like"/>
    <property type="match status" value="1"/>
</dbReference>
<dbReference type="GO" id="GO:0006535">
    <property type="term" value="P:cysteine biosynthetic process from serine"/>
    <property type="evidence" value="ECO:0007669"/>
    <property type="project" value="UniProtKB-UniRule"/>
</dbReference>
<reference evidence="11" key="2">
    <citation type="submission" date="2022-01" db="EMBL/GenBank/DDBJ databases">
        <authorList>
            <person name="Hirooka S."/>
            <person name="Miyagishima S.Y."/>
        </authorList>
    </citation>
    <scope>NUCLEOTIDE SEQUENCE</scope>
    <source>
        <strain evidence="11">NBRC 102759</strain>
    </source>
</reference>
<dbReference type="OrthoDB" id="10259545at2759"/>
<proteinExistence type="inferred from homology"/>
<evidence type="ECO:0000256" key="5">
    <source>
        <dbReference type="ARBA" id="ARBA00022898"/>
    </source>
</evidence>
<evidence type="ECO:0000256" key="9">
    <source>
        <dbReference type="RuleBase" id="RU003985"/>
    </source>
</evidence>
<comment type="similarity">
    <text evidence="2 9">Belongs to the cysteine synthase/cystathionine beta-synthase family.</text>
</comment>
<gene>
    <name evidence="11" type="ORF">GpartN1_g1817.t1</name>
    <name evidence="12" type="ORF">GpartN1_g4784.t1</name>
</gene>
<keyword evidence="5 7" id="KW-0663">Pyridoxal phosphate</keyword>
<dbReference type="InterPro" id="IPR005859">
    <property type="entry name" value="CysK"/>
</dbReference>
<evidence type="ECO:0000313" key="13">
    <source>
        <dbReference type="Proteomes" id="UP001061958"/>
    </source>
</evidence>
<accession>A0A9C7PTB0</accession>
<comment type="cofactor">
    <cofactor evidence="1 7 9">
        <name>pyridoxal 5'-phosphate</name>
        <dbReference type="ChEBI" id="CHEBI:597326"/>
    </cofactor>
</comment>
<keyword evidence="6 9" id="KW-0198">Cysteine biosynthesis</keyword>
<protein>
    <recommendedName>
        <fullName evidence="9">Cysteine synthase</fullName>
        <ecNumber evidence="9">2.5.1.47</ecNumber>
    </recommendedName>
</protein>
<dbReference type="Gene3D" id="3.40.50.1100">
    <property type="match status" value="2"/>
</dbReference>
<dbReference type="PANTHER" id="PTHR10314">
    <property type="entry name" value="CYSTATHIONINE BETA-SYNTHASE"/>
    <property type="match status" value="1"/>
</dbReference>
<sequence>MTLFVSSSWCVGGCKSSSVLSVAPHKYLSFCPTYRFQLSLPVRHSSTLGFIMSQSTDVINTLNSVRTDPCDLIGNTPIVQLKKIPSREKDCQATILAKLESMEPCSSVKDRIGKSMILEAEREGKIQPGKSVLIEPTSGNTGIALAFIAASRGYSLILTMPESMSIERRMILRAFGAQVVLTPASKGMKGAVKKAEELLKTVPNAYMLQQFSNPANPKIHYETTGPEIVASGGCDIFVSGVGTGGTITGTGRYLREKNPSVHIVAVEPSESPVLSGGKPGPHKIQGIGAGFIPDILDTSIYNEVFQVSSSDAIEMARRMAVEEGLLVGISSGAAVYASIAIGKRPENRGKRILCIIPSFGERYLTSALFDKQREEAYNMPTESIMEDESL</sequence>
<keyword evidence="3 9" id="KW-0028">Amino-acid biosynthesis</keyword>
<dbReference type="InterPro" id="IPR001926">
    <property type="entry name" value="TrpB-like_PALP"/>
</dbReference>
<dbReference type="InterPro" id="IPR005856">
    <property type="entry name" value="Cys_synth"/>
</dbReference>
<reference evidence="11" key="1">
    <citation type="journal article" date="2022" name="Proc. Natl. Acad. Sci. U.S.A.">
        <title>Life cycle and functional genomics of the unicellular red alga Galdieria for elucidating algal and plant evolution and industrial use.</title>
        <authorList>
            <person name="Hirooka S."/>
            <person name="Itabashi T."/>
            <person name="Ichinose T.M."/>
            <person name="Onuma R."/>
            <person name="Fujiwara T."/>
            <person name="Yamashita S."/>
            <person name="Jong L.W."/>
            <person name="Tomita R."/>
            <person name="Iwane A.H."/>
            <person name="Miyagishima S.Y."/>
        </authorList>
    </citation>
    <scope>NUCLEOTIDE SEQUENCE</scope>
    <source>
        <strain evidence="11">NBRC 102759</strain>
    </source>
</reference>
<evidence type="ECO:0000313" key="12">
    <source>
        <dbReference type="EMBL" id="GJQ12993.1"/>
    </source>
</evidence>
<dbReference type="Proteomes" id="UP001061958">
    <property type="component" value="Unassembled WGS sequence"/>
</dbReference>
<name>A0A9C7PTB0_9RHOD</name>
<dbReference type="GO" id="GO:0004124">
    <property type="term" value="F:cysteine synthase activity"/>
    <property type="evidence" value="ECO:0007669"/>
    <property type="project" value="UniProtKB-UniRule"/>
</dbReference>